<name>A0ABQ7F8A7_BRACR</name>
<dbReference type="EMBL" id="QGKV02000297">
    <property type="protein sequence ID" value="KAF3611224.1"/>
    <property type="molecule type" value="Genomic_DNA"/>
</dbReference>
<keyword evidence="2" id="KW-1185">Reference proteome</keyword>
<reference evidence="1 2" key="1">
    <citation type="journal article" date="2020" name="BMC Genomics">
        <title>Intraspecific diversification of the crop wild relative Brassica cretica Lam. using demographic model selection.</title>
        <authorList>
            <person name="Kioukis A."/>
            <person name="Michalopoulou V.A."/>
            <person name="Briers L."/>
            <person name="Pirintsos S."/>
            <person name="Studholme D.J."/>
            <person name="Pavlidis P."/>
            <person name="Sarris P.F."/>
        </authorList>
    </citation>
    <scope>NUCLEOTIDE SEQUENCE [LARGE SCALE GENOMIC DNA]</scope>
    <source>
        <strain evidence="2">cv. PFS-1207/04</strain>
    </source>
</reference>
<organism evidence="1 2">
    <name type="scientific">Brassica cretica</name>
    <name type="common">Mustard</name>
    <dbReference type="NCBI Taxonomy" id="69181"/>
    <lineage>
        <taxon>Eukaryota</taxon>
        <taxon>Viridiplantae</taxon>
        <taxon>Streptophyta</taxon>
        <taxon>Embryophyta</taxon>
        <taxon>Tracheophyta</taxon>
        <taxon>Spermatophyta</taxon>
        <taxon>Magnoliopsida</taxon>
        <taxon>eudicotyledons</taxon>
        <taxon>Gunneridae</taxon>
        <taxon>Pentapetalae</taxon>
        <taxon>rosids</taxon>
        <taxon>malvids</taxon>
        <taxon>Brassicales</taxon>
        <taxon>Brassicaceae</taxon>
        <taxon>Brassiceae</taxon>
        <taxon>Brassica</taxon>
    </lineage>
</organism>
<evidence type="ECO:0000313" key="1">
    <source>
        <dbReference type="EMBL" id="KAF3611224.1"/>
    </source>
</evidence>
<dbReference type="Proteomes" id="UP000266723">
    <property type="component" value="Unassembled WGS sequence"/>
</dbReference>
<evidence type="ECO:0000313" key="2">
    <source>
        <dbReference type="Proteomes" id="UP000266723"/>
    </source>
</evidence>
<gene>
    <name evidence="1" type="ORF">DY000_02048611</name>
</gene>
<protein>
    <submittedName>
        <fullName evidence="1">Uncharacterized protein</fullName>
    </submittedName>
</protein>
<accession>A0ABQ7F8A7</accession>
<proteinExistence type="predicted"/>
<comment type="caution">
    <text evidence="1">The sequence shown here is derived from an EMBL/GenBank/DDBJ whole genome shotgun (WGS) entry which is preliminary data.</text>
</comment>
<sequence length="118" mass="13583">MGSSRKSGSTIPGMKLPKMVPRISNLSRVCFTSDQWYLWIWMIDLRKSVEQKLCELLGVKGHISIPLRAKGQVKNIYMSDSRLTLRGRAFFTTDQRKAFILGENFPDQMSFIHWKSSA</sequence>